<proteinExistence type="predicted"/>
<dbReference type="Proteomes" id="UP000682892">
    <property type="component" value="Unassembled WGS sequence"/>
</dbReference>
<dbReference type="KEGG" id="aag:5572322"/>
<dbReference type="AlphaFoldDB" id="A0A1S4FN46"/>
<organism evidence="1 2">
    <name type="scientific">Aedes aegypti</name>
    <name type="common">Yellowfever mosquito</name>
    <name type="synonym">Culex aegypti</name>
    <dbReference type="NCBI Taxonomy" id="7159"/>
    <lineage>
        <taxon>Eukaryota</taxon>
        <taxon>Metazoa</taxon>
        <taxon>Ecdysozoa</taxon>
        <taxon>Arthropoda</taxon>
        <taxon>Hexapoda</taxon>
        <taxon>Insecta</taxon>
        <taxon>Pterygota</taxon>
        <taxon>Neoptera</taxon>
        <taxon>Endopterygota</taxon>
        <taxon>Diptera</taxon>
        <taxon>Nematocera</taxon>
        <taxon>Culicoidea</taxon>
        <taxon>Culicidae</taxon>
        <taxon>Culicinae</taxon>
        <taxon>Aedini</taxon>
        <taxon>Aedes</taxon>
        <taxon>Stegomyia</taxon>
    </lineage>
</organism>
<gene>
    <name evidence="1" type="ORF">AaeL_AAEL009709</name>
</gene>
<accession>A0A1S4FN46</accession>
<reference evidence="1" key="2">
    <citation type="journal article" date="2007" name="Science">
        <title>Genome sequence of Aedes aegypti, a major arbovirus vector.</title>
        <authorList>
            <person name="Nene V."/>
            <person name="Wortman J.R."/>
            <person name="Lawson D."/>
            <person name="Haas B."/>
            <person name="Kodira C."/>
            <person name="Tu Z.J."/>
            <person name="Loftus B."/>
            <person name="Xi Z."/>
            <person name="Megy K."/>
            <person name="Grabherr M."/>
            <person name="Ren Q."/>
            <person name="Zdobnov E.M."/>
            <person name="Lobo N.F."/>
            <person name="Campbell K.S."/>
            <person name="Brown S.E."/>
            <person name="Bonaldo M.F."/>
            <person name="Zhu J."/>
            <person name="Sinkins S.P."/>
            <person name="Hogenkamp D.G."/>
            <person name="Amedeo P."/>
            <person name="Arensburger P."/>
            <person name="Atkinson P.W."/>
            <person name="Bidwell S."/>
            <person name="Biedler J."/>
            <person name="Birney E."/>
            <person name="Bruggner R.V."/>
            <person name="Costas J."/>
            <person name="Coy M.R."/>
            <person name="Crabtree J."/>
            <person name="Crawford M."/>
            <person name="Debruyn B."/>
            <person name="Decaprio D."/>
            <person name="Eiglmeier K."/>
            <person name="Eisenstadt E."/>
            <person name="El-Dorry H."/>
            <person name="Gelbart W.M."/>
            <person name="Gomes S.L."/>
            <person name="Hammond M."/>
            <person name="Hannick L.I."/>
            <person name="Hogan J.R."/>
            <person name="Holmes M.H."/>
            <person name="Jaffe D."/>
            <person name="Johnston J.S."/>
            <person name="Kennedy R.C."/>
            <person name="Koo H."/>
            <person name="Kravitz S."/>
            <person name="Kriventseva E.V."/>
            <person name="Kulp D."/>
            <person name="Labutti K."/>
            <person name="Lee E."/>
            <person name="Li S."/>
            <person name="Lovin D.D."/>
            <person name="Mao C."/>
            <person name="Mauceli E."/>
            <person name="Menck C.F."/>
            <person name="Miller J.R."/>
            <person name="Montgomery P."/>
            <person name="Mori A."/>
            <person name="Nascimento A.L."/>
            <person name="Naveira H.F."/>
            <person name="Nusbaum C."/>
            <person name="O'leary S."/>
            <person name="Orvis J."/>
            <person name="Pertea M."/>
            <person name="Quesneville H."/>
            <person name="Reidenbach K.R."/>
            <person name="Rogers Y.H."/>
            <person name="Roth C.W."/>
            <person name="Schneider J.R."/>
            <person name="Schatz M."/>
            <person name="Shumway M."/>
            <person name="Stanke M."/>
            <person name="Stinson E.O."/>
            <person name="Tubio J.M."/>
            <person name="Vanzee J.P."/>
            <person name="Verjovski-Almeida S."/>
            <person name="Werner D."/>
            <person name="White O."/>
            <person name="Wyder S."/>
            <person name="Zeng Q."/>
            <person name="Zhao Q."/>
            <person name="Zhao Y."/>
            <person name="Hill C.A."/>
            <person name="Raikhel A.S."/>
            <person name="Soares M.B."/>
            <person name="Knudson D.L."/>
            <person name="Lee N.H."/>
            <person name="Galagan J."/>
            <person name="Salzberg S.L."/>
            <person name="Paulsen I.T."/>
            <person name="Dimopoulos G."/>
            <person name="Collins F.H."/>
            <person name="Birren B."/>
            <person name="Fraser-Liggett C.M."/>
            <person name="Severson D.W."/>
        </authorList>
    </citation>
    <scope>NUCLEOTIDE SEQUENCE [LARGE SCALE GENOMIC DNA]</scope>
    <source>
        <strain evidence="1">Liverpool</strain>
    </source>
</reference>
<dbReference type="OrthoDB" id="7760558at2759"/>
<evidence type="ECO:0000313" key="1">
    <source>
        <dbReference type="EMBL" id="EAT38390.1"/>
    </source>
</evidence>
<evidence type="ECO:0000313" key="2">
    <source>
        <dbReference type="Proteomes" id="UP000682892"/>
    </source>
</evidence>
<sequence>MDTNAGSSWEPLAKLVSNLKLLPLIESCELVWPSRLDIQLMAPTYETDLHKMKTLLEGDPSQLLQESEDNDVLRFQVSFISCCYESTAFMLSEELAAELQTLREEFVWGKLMKLTTSDTLISKLFEYYRRTLLGEDWFYQFGDVTSFCSFVWDLVAFDRDMRLMDRNGMQLVEQFCFKLMRSKKVQLFVKGVMVLEECIHKARDRSLMDYEMVYRELEKQKWRLLTEDERSQNASIILLTGMLECVKVLEVDRNQLMTLISNFSQICRADDLMEILLKGLKLSTSVGTSIALLDVLLQLLAVDHNDLRIVPEEPAEECDLDEVGFPLILMNGTQRIDTYSDDWWKDIIDQNRGRFHRWTKKLFKLLMSEIGKYENFNVTHFQYLSYAMFFTIHSGESVTTEQIECIFQSMVSFVKRMVNRIETQITSGMPTNSTLRNCMRLAAANVACTIHYGRCMSISEPDERDVSGHGSLQTQSLNKLLLKVQHW</sequence>
<dbReference type="OMA" id="CCYESTA"/>
<reference evidence="1" key="3">
    <citation type="submission" date="2012-09" db="EMBL/GenBank/DDBJ databases">
        <authorList>
            <consortium name="VectorBase"/>
        </authorList>
    </citation>
    <scope>NUCLEOTIDE SEQUENCE</scope>
    <source>
        <strain evidence="1">Liverpool</strain>
    </source>
</reference>
<reference evidence="1" key="1">
    <citation type="submission" date="2005-10" db="EMBL/GenBank/DDBJ databases">
        <authorList>
            <person name="Loftus B.J."/>
            <person name="Nene V.M."/>
            <person name="Hannick L.I."/>
            <person name="Bidwell S."/>
            <person name="Haas B."/>
            <person name="Amedeo P."/>
            <person name="Orvis J."/>
            <person name="Wortman J.R."/>
            <person name="White O.R."/>
            <person name="Salzberg S."/>
            <person name="Shumway M."/>
            <person name="Koo H."/>
            <person name="Zhao Y."/>
            <person name="Holmes M."/>
            <person name="Miller J."/>
            <person name="Schatz M."/>
            <person name="Pop M."/>
            <person name="Pai G."/>
            <person name="Utterback T."/>
            <person name="Rogers Y.-H."/>
            <person name="Kravitz S."/>
            <person name="Fraser C.M."/>
        </authorList>
    </citation>
    <scope>NUCLEOTIDE SEQUENCE</scope>
    <source>
        <strain evidence="1">Liverpool</strain>
    </source>
</reference>
<name>A0A1S4FN46_AEDAE</name>
<dbReference type="HOGENOM" id="CLU_560459_0_0_1"/>
<dbReference type="EMBL" id="CH477605">
    <property type="protein sequence ID" value="EAT38390.1"/>
    <property type="molecule type" value="Genomic_DNA"/>
</dbReference>
<protein>
    <submittedName>
        <fullName evidence="1">AAEL009709-PA</fullName>
    </submittedName>
</protein>